<feature type="compositionally biased region" description="Basic and acidic residues" evidence="2">
    <location>
        <begin position="136"/>
        <end position="146"/>
    </location>
</feature>
<name>A0A7R9GHP8_9CRUS</name>
<feature type="region of interest" description="Disordered" evidence="2">
    <location>
        <begin position="109"/>
        <end position="163"/>
    </location>
</feature>
<evidence type="ECO:0000313" key="4">
    <source>
        <dbReference type="Proteomes" id="UP000678499"/>
    </source>
</evidence>
<keyword evidence="4" id="KW-1185">Reference proteome</keyword>
<reference evidence="3" key="1">
    <citation type="submission" date="2020-11" db="EMBL/GenBank/DDBJ databases">
        <authorList>
            <person name="Tran Van P."/>
        </authorList>
    </citation>
    <scope>NUCLEOTIDE SEQUENCE</scope>
</reference>
<dbReference type="AlphaFoldDB" id="A0A7R9GHP8"/>
<dbReference type="PANTHER" id="PTHR32470">
    <property type="entry name" value="ADH DEHYDROGENASE [UBIQUINONE] 1 ALPHA SUBCOMPLEX ASSEMBLY FACTOR 2"/>
    <property type="match status" value="1"/>
</dbReference>
<feature type="compositionally biased region" description="Basic and acidic residues" evidence="2">
    <location>
        <begin position="154"/>
        <end position="163"/>
    </location>
</feature>
<proteinExistence type="inferred from homology"/>
<dbReference type="PANTHER" id="PTHR32470:SF2">
    <property type="entry name" value="NADH DEHYDROGENASE [UBIQUINONE] 1 ALPHA SUBCOMPLEX ASSEMBLY FACTOR 2"/>
    <property type="match status" value="1"/>
</dbReference>
<dbReference type="EMBL" id="OA885018">
    <property type="protein sequence ID" value="CAD7281569.1"/>
    <property type="molecule type" value="Genomic_DNA"/>
</dbReference>
<dbReference type="EMBL" id="CAJPEX010002981">
    <property type="protein sequence ID" value="CAG0921721.1"/>
    <property type="molecule type" value="Genomic_DNA"/>
</dbReference>
<dbReference type="Pfam" id="PF05071">
    <property type="entry name" value="NDUFA12"/>
    <property type="match status" value="1"/>
</dbReference>
<dbReference type="GO" id="GO:0045271">
    <property type="term" value="C:respiratory chain complex I"/>
    <property type="evidence" value="ECO:0007669"/>
    <property type="project" value="InterPro"/>
</dbReference>
<dbReference type="InterPro" id="IPR007763">
    <property type="entry name" value="NDUFA12"/>
</dbReference>
<evidence type="ECO:0008006" key="5">
    <source>
        <dbReference type="Google" id="ProtNLM"/>
    </source>
</evidence>
<evidence type="ECO:0000256" key="2">
    <source>
        <dbReference type="SAM" id="MobiDB-lite"/>
    </source>
</evidence>
<dbReference type="GO" id="GO:0032981">
    <property type="term" value="P:mitochondrial respiratory chain complex I assembly"/>
    <property type="evidence" value="ECO:0007669"/>
    <property type="project" value="TreeGrafter"/>
</dbReference>
<dbReference type="GO" id="GO:0005739">
    <property type="term" value="C:mitochondrion"/>
    <property type="evidence" value="ECO:0007669"/>
    <property type="project" value="TreeGrafter"/>
</dbReference>
<accession>A0A7R9GHP8</accession>
<comment type="similarity">
    <text evidence="1">Belongs to the complex I NDUFA12 subunit family.</text>
</comment>
<gene>
    <name evidence="3" type="ORF">NMOB1V02_LOCUS9212</name>
</gene>
<protein>
    <recommendedName>
        <fullName evidence="5">NADH dehydrogenase [ubiquinone] 1 alpha subcomplex assembly factor 2</fullName>
    </recommendedName>
</protein>
<dbReference type="OrthoDB" id="10255576at2759"/>
<dbReference type="InterPro" id="IPR052618">
    <property type="entry name" value="ComplexI_NDUFA12"/>
</dbReference>
<dbReference type="Proteomes" id="UP000678499">
    <property type="component" value="Unassembled WGS sequence"/>
</dbReference>
<sequence>MAQRPPRNIFKIFWNNFTKSIRPRQVYSGDSVGKDRFGNEYFEIPADPSSARRLPRRWFKPRTDFNFEAEMPAEWEAWLRFRRKIPPSEEELDKNYKIMMQTKANARVLAERDAASRQLGSSERLPDIASPQSEDDQMKKFPKYGDYELFPGQKMEDERKDKG</sequence>
<organism evidence="3">
    <name type="scientific">Notodromas monacha</name>
    <dbReference type="NCBI Taxonomy" id="399045"/>
    <lineage>
        <taxon>Eukaryota</taxon>
        <taxon>Metazoa</taxon>
        <taxon>Ecdysozoa</taxon>
        <taxon>Arthropoda</taxon>
        <taxon>Crustacea</taxon>
        <taxon>Oligostraca</taxon>
        <taxon>Ostracoda</taxon>
        <taxon>Podocopa</taxon>
        <taxon>Podocopida</taxon>
        <taxon>Cypridocopina</taxon>
        <taxon>Cypridoidea</taxon>
        <taxon>Cyprididae</taxon>
        <taxon>Notodromas</taxon>
    </lineage>
</organism>
<evidence type="ECO:0000256" key="1">
    <source>
        <dbReference type="ARBA" id="ARBA00007355"/>
    </source>
</evidence>
<evidence type="ECO:0000313" key="3">
    <source>
        <dbReference type="EMBL" id="CAD7281569.1"/>
    </source>
</evidence>